<feature type="chain" id="PRO_5007296524" evidence="7">
    <location>
        <begin position="26"/>
        <end position="489"/>
    </location>
</feature>
<dbReference type="CDD" id="cd00302">
    <property type="entry name" value="cytochrome_P450"/>
    <property type="match status" value="1"/>
</dbReference>
<reference evidence="8 9" key="1">
    <citation type="journal article" date="2015" name="Genome Biol. Evol.">
        <title>Phylogenomic analyses indicate that early fungi evolved digesting cell walls of algal ancestors of land plants.</title>
        <authorList>
            <person name="Chang Y."/>
            <person name="Wang S."/>
            <person name="Sekimoto S."/>
            <person name="Aerts A.L."/>
            <person name="Choi C."/>
            <person name="Clum A."/>
            <person name="LaButti K.M."/>
            <person name="Lindquist E.A."/>
            <person name="Yee Ngan C."/>
            <person name="Ohm R.A."/>
            <person name="Salamov A.A."/>
            <person name="Grigoriev I.V."/>
            <person name="Spatafora J.W."/>
            <person name="Berbee M.L."/>
        </authorList>
    </citation>
    <scope>NUCLEOTIDE SEQUENCE [LARGE SCALE GENOMIC DNA]</scope>
    <source>
        <strain evidence="8 9">JEL478</strain>
    </source>
</reference>
<dbReference type="Gene3D" id="1.10.630.10">
    <property type="entry name" value="Cytochrome P450"/>
    <property type="match status" value="1"/>
</dbReference>
<evidence type="ECO:0000256" key="1">
    <source>
        <dbReference type="ARBA" id="ARBA00001971"/>
    </source>
</evidence>
<keyword evidence="4 6" id="KW-0479">Metal-binding</keyword>
<dbReference type="GO" id="GO:0005506">
    <property type="term" value="F:iron ion binding"/>
    <property type="evidence" value="ECO:0007669"/>
    <property type="project" value="InterPro"/>
</dbReference>
<dbReference type="PANTHER" id="PTHR24304">
    <property type="entry name" value="CYTOCHROME P450 FAMILY 7"/>
    <property type="match status" value="1"/>
</dbReference>
<dbReference type="EMBL" id="KQ965731">
    <property type="protein sequence ID" value="KXS22400.1"/>
    <property type="molecule type" value="Genomic_DNA"/>
</dbReference>
<dbReference type="PANTHER" id="PTHR24304:SF2">
    <property type="entry name" value="24-HYDROXYCHOLESTEROL 7-ALPHA-HYDROXYLASE"/>
    <property type="match status" value="1"/>
</dbReference>
<evidence type="ECO:0000256" key="2">
    <source>
        <dbReference type="ARBA" id="ARBA00010617"/>
    </source>
</evidence>
<evidence type="ECO:0000256" key="6">
    <source>
        <dbReference type="PIRSR" id="PIRSR602403-1"/>
    </source>
</evidence>
<feature type="signal peptide" evidence="7">
    <location>
        <begin position="1"/>
        <end position="25"/>
    </location>
</feature>
<keyword evidence="3 6" id="KW-0349">Heme</keyword>
<dbReference type="OrthoDB" id="1470350at2759"/>
<dbReference type="Pfam" id="PF00067">
    <property type="entry name" value="p450"/>
    <property type="match status" value="1"/>
</dbReference>
<comment type="cofactor">
    <cofactor evidence="1 6">
        <name>heme</name>
        <dbReference type="ChEBI" id="CHEBI:30413"/>
    </cofactor>
</comment>
<feature type="binding site" description="axial binding residue" evidence="6">
    <location>
        <position position="431"/>
    </location>
    <ligand>
        <name>heme</name>
        <dbReference type="ChEBI" id="CHEBI:30413"/>
    </ligand>
    <ligandPart>
        <name>Fe</name>
        <dbReference type="ChEBI" id="CHEBI:18248"/>
    </ligandPart>
</feature>
<dbReference type="Proteomes" id="UP000070544">
    <property type="component" value="Unassembled WGS sequence"/>
</dbReference>
<accession>A0A139B0D3</accession>
<sequence length="489" mass="55581">MAAIEWILLAAVMFASWWLLGPTHKGAPRAPFAYVLYLLATDHSNLWMRIYRKYGPVAVVRVPMFRDVTLVMGSESSPAYHSSKTLDVDKGAKIILGDFMPSPKVEAGVAIIPRMTAKMMSSPTFMQDADKFSRDLLRESPWDSEQVDDLFHEIWHLVFRLIMEIFWGIEGEDRDWFINNFRDVDPELLMQKPRAFYDRRGVVAETQRNFERWAAKLEPILAKQTSDRDAGRPVKGHMVWVAEEFCRTEDGIIDTYSVMYQVWGLIMVSLINTYANLAWILTRVAADPSLAENTLQEQRTIYGAEERRDSFETFVLSSKDLNEMRYVERTITENLRIAGETFASFRLAETDIAFSGHNITTGSFLVFPHSTLNKNPDLHPDPLKYNPDRSVPFSGADGGKNQTTPKMVKFGEGGLHSNFNMPVWGVGRHPCTGAKFAITIIKIISSIIIRKYDLQLVEGTWPKMPVFSLGVAKPTNKVGIKLKRRSNDA</sequence>
<evidence type="ECO:0000256" key="5">
    <source>
        <dbReference type="ARBA" id="ARBA00023004"/>
    </source>
</evidence>
<dbReference type="GO" id="GO:0004497">
    <property type="term" value="F:monooxygenase activity"/>
    <property type="evidence" value="ECO:0007669"/>
    <property type="project" value="InterPro"/>
</dbReference>
<dbReference type="GO" id="GO:0016705">
    <property type="term" value="F:oxidoreductase activity, acting on paired donors, with incorporation or reduction of molecular oxygen"/>
    <property type="evidence" value="ECO:0007669"/>
    <property type="project" value="InterPro"/>
</dbReference>
<dbReference type="InterPro" id="IPR001128">
    <property type="entry name" value="Cyt_P450"/>
</dbReference>
<evidence type="ECO:0000313" key="9">
    <source>
        <dbReference type="Proteomes" id="UP000070544"/>
    </source>
</evidence>
<dbReference type="GO" id="GO:0020037">
    <property type="term" value="F:heme binding"/>
    <property type="evidence" value="ECO:0007669"/>
    <property type="project" value="InterPro"/>
</dbReference>
<protein>
    <submittedName>
        <fullName evidence="8">Cytochrome P450</fullName>
    </submittedName>
</protein>
<dbReference type="PRINTS" id="PR00465">
    <property type="entry name" value="EP450IV"/>
</dbReference>
<dbReference type="AlphaFoldDB" id="A0A139B0D3"/>
<organism evidence="8 9">
    <name type="scientific">Gonapodya prolifera (strain JEL478)</name>
    <name type="common">Monoblepharis prolifera</name>
    <dbReference type="NCBI Taxonomy" id="1344416"/>
    <lineage>
        <taxon>Eukaryota</taxon>
        <taxon>Fungi</taxon>
        <taxon>Fungi incertae sedis</taxon>
        <taxon>Chytridiomycota</taxon>
        <taxon>Chytridiomycota incertae sedis</taxon>
        <taxon>Monoblepharidomycetes</taxon>
        <taxon>Monoblepharidales</taxon>
        <taxon>Gonapodyaceae</taxon>
        <taxon>Gonapodya</taxon>
    </lineage>
</organism>
<evidence type="ECO:0000313" key="8">
    <source>
        <dbReference type="EMBL" id="KXS22400.1"/>
    </source>
</evidence>
<gene>
    <name evidence="8" type="ORF">M427DRAFT_130092</name>
</gene>
<keyword evidence="7" id="KW-0732">Signal</keyword>
<dbReference type="InterPro" id="IPR002403">
    <property type="entry name" value="Cyt_P450_E_grp-IV"/>
</dbReference>
<comment type="similarity">
    <text evidence="2">Belongs to the cytochrome P450 family.</text>
</comment>
<dbReference type="InterPro" id="IPR036396">
    <property type="entry name" value="Cyt_P450_sf"/>
</dbReference>
<keyword evidence="5 6" id="KW-0408">Iron</keyword>
<evidence type="ECO:0000256" key="7">
    <source>
        <dbReference type="SAM" id="SignalP"/>
    </source>
</evidence>
<evidence type="ECO:0000256" key="4">
    <source>
        <dbReference type="ARBA" id="ARBA00022723"/>
    </source>
</evidence>
<proteinExistence type="inferred from homology"/>
<dbReference type="SUPFAM" id="SSF48264">
    <property type="entry name" value="Cytochrome P450"/>
    <property type="match status" value="1"/>
</dbReference>
<dbReference type="STRING" id="1344416.A0A139B0D3"/>
<dbReference type="InterPro" id="IPR050529">
    <property type="entry name" value="CYP450_sterol_14alpha_dmase"/>
</dbReference>
<evidence type="ECO:0000256" key="3">
    <source>
        <dbReference type="ARBA" id="ARBA00022617"/>
    </source>
</evidence>
<keyword evidence="9" id="KW-1185">Reference proteome</keyword>
<name>A0A139B0D3_GONPJ</name>